<name>A0A343TJ98_9EURY</name>
<evidence type="ECO:0000313" key="1">
    <source>
        <dbReference type="EMBL" id="AUX09170.1"/>
    </source>
</evidence>
<dbReference type="Proteomes" id="UP000263012">
    <property type="component" value="Chromosome"/>
</dbReference>
<gene>
    <name evidence="1" type="ORF">AArcSl_1541</name>
</gene>
<dbReference type="AlphaFoldDB" id="A0A343TJ98"/>
<organism evidence="1 2">
    <name type="scientific">Halalkaliarchaeum desulfuricum</name>
    <dbReference type="NCBI Taxonomy" id="2055893"/>
    <lineage>
        <taxon>Archaea</taxon>
        <taxon>Methanobacteriati</taxon>
        <taxon>Methanobacteriota</taxon>
        <taxon>Stenosarchaea group</taxon>
        <taxon>Halobacteria</taxon>
        <taxon>Halobacteriales</taxon>
        <taxon>Haloferacaceae</taxon>
        <taxon>Halalkaliarchaeum</taxon>
    </lineage>
</organism>
<dbReference type="EMBL" id="CP025066">
    <property type="protein sequence ID" value="AUX09170.1"/>
    <property type="molecule type" value="Genomic_DNA"/>
</dbReference>
<accession>A0A343TJ98</accession>
<protein>
    <submittedName>
        <fullName evidence="1">Uncharacterized protein</fullName>
    </submittedName>
</protein>
<proteinExistence type="predicted"/>
<reference evidence="2" key="1">
    <citation type="submission" date="2017-11" db="EMBL/GenBank/DDBJ databases">
        <title>Phenotypic and genomic properties of facultatively anaerobic sulfur-reducing natronoarchaea from hypersaline soda lakes.</title>
        <authorList>
            <person name="Sorokin D.Y."/>
            <person name="Kublanov I.V."/>
            <person name="Roman P."/>
            <person name="Sinninghe Damste J.S."/>
            <person name="Golyshin P.N."/>
            <person name="Rojo D."/>
            <person name="Ciordia S."/>
            <person name="Mena M.D.C."/>
            <person name="Ferrer M."/>
            <person name="Messina E."/>
            <person name="Smedile F."/>
            <person name="La Spada G."/>
            <person name="La Cono V."/>
            <person name="Yakimov M.M."/>
        </authorList>
    </citation>
    <scope>NUCLEOTIDE SEQUENCE [LARGE SCALE GENOMIC DNA]</scope>
    <source>
        <strain evidence="2">AArc-Sl</strain>
    </source>
</reference>
<keyword evidence="2" id="KW-1185">Reference proteome</keyword>
<evidence type="ECO:0000313" key="2">
    <source>
        <dbReference type="Proteomes" id="UP000263012"/>
    </source>
</evidence>
<dbReference type="KEGG" id="hdf:AArcSl_1541"/>
<sequence>MSCVCKLISESPACSNAERADTEGNCELLAELRSGFGTARVFPPGTRDGSRIPTRDAGRLAEGITVW</sequence>